<reference evidence="2" key="1">
    <citation type="submission" date="2022-11" db="UniProtKB">
        <authorList>
            <consortium name="WormBaseParasite"/>
        </authorList>
    </citation>
    <scope>IDENTIFICATION</scope>
</reference>
<dbReference type="WBParaSite" id="PDA_v2.g15583.t1">
    <property type="protein sequence ID" value="PDA_v2.g15583.t1"/>
    <property type="gene ID" value="PDA_v2.g15583"/>
</dbReference>
<keyword evidence="1" id="KW-1185">Reference proteome</keyword>
<dbReference type="Proteomes" id="UP000887578">
    <property type="component" value="Unplaced"/>
</dbReference>
<evidence type="ECO:0000313" key="1">
    <source>
        <dbReference type="Proteomes" id="UP000887578"/>
    </source>
</evidence>
<sequence length="195" mass="23089">MLVSFFKKFWKPKEKKEIEPIQRFERFVIRYIKPQYYKLPAPILEYILENAYSAIREKLIQCCKELLVLYKKFDVPYIDCLFINPCYNNAIICKKSGINAYLNEKSGLFNSEKRITIKVTKLLIISGWDLWPKFAKLDISAIVELDIHNCKIDLWDAPKLNSPSIKKLKVSNTRFVMKNELQFVLQDFSNVEHVE</sequence>
<name>A0A914PBQ6_9BILA</name>
<dbReference type="AlphaFoldDB" id="A0A914PBQ6"/>
<organism evidence="1 2">
    <name type="scientific">Panagrolaimus davidi</name>
    <dbReference type="NCBI Taxonomy" id="227884"/>
    <lineage>
        <taxon>Eukaryota</taxon>
        <taxon>Metazoa</taxon>
        <taxon>Ecdysozoa</taxon>
        <taxon>Nematoda</taxon>
        <taxon>Chromadorea</taxon>
        <taxon>Rhabditida</taxon>
        <taxon>Tylenchina</taxon>
        <taxon>Panagrolaimomorpha</taxon>
        <taxon>Panagrolaimoidea</taxon>
        <taxon>Panagrolaimidae</taxon>
        <taxon>Panagrolaimus</taxon>
    </lineage>
</organism>
<accession>A0A914PBQ6</accession>
<evidence type="ECO:0000313" key="2">
    <source>
        <dbReference type="WBParaSite" id="PDA_v2.g15583.t1"/>
    </source>
</evidence>
<protein>
    <submittedName>
        <fullName evidence="2">Uncharacterized protein</fullName>
    </submittedName>
</protein>
<proteinExistence type="predicted"/>